<keyword evidence="2" id="KW-1185">Reference proteome</keyword>
<sequence>MRTDPSFAFQAFSAVPLRGHPDKKKKMYVILDDQSNLSLARSAFFEIFGIQGNASPYTLKTCSGTTDTTGRRVSSFVVESADGEVHLLLPTLIECNLIPNNREEIPTPEAASCHSHLKAVAAKIPPLDPSAEILLLLGRDIICAHRVRSQCNGPHNAPYAQWLDLGWVIVGDVCPRGAHRPTVDTFKTNILENGLLPAV</sequence>
<dbReference type="PANTHER" id="PTHR47331">
    <property type="entry name" value="PHD-TYPE DOMAIN-CONTAINING PROTEIN"/>
    <property type="match status" value="1"/>
</dbReference>
<protein>
    <submittedName>
        <fullName evidence="1">Uncharacterized protein</fullName>
    </submittedName>
</protein>
<evidence type="ECO:0000313" key="1">
    <source>
        <dbReference type="EMBL" id="KAJ8346546.1"/>
    </source>
</evidence>
<evidence type="ECO:0000313" key="2">
    <source>
        <dbReference type="Proteomes" id="UP001152622"/>
    </source>
</evidence>
<proteinExistence type="predicted"/>
<dbReference type="EMBL" id="JAINUF010000011">
    <property type="protein sequence ID" value="KAJ8346546.1"/>
    <property type="molecule type" value="Genomic_DNA"/>
</dbReference>
<comment type="caution">
    <text evidence="1">The sequence shown here is derived from an EMBL/GenBank/DDBJ whole genome shotgun (WGS) entry which is preliminary data.</text>
</comment>
<reference evidence="1" key="1">
    <citation type="journal article" date="2023" name="Science">
        <title>Genome structures resolve the early diversification of teleost fishes.</title>
        <authorList>
            <person name="Parey E."/>
            <person name="Louis A."/>
            <person name="Montfort J."/>
            <person name="Bouchez O."/>
            <person name="Roques C."/>
            <person name="Iampietro C."/>
            <person name="Lluch J."/>
            <person name="Castinel A."/>
            <person name="Donnadieu C."/>
            <person name="Desvignes T."/>
            <person name="Floi Bucao C."/>
            <person name="Jouanno E."/>
            <person name="Wen M."/>
            <person name="Mejri S."/>
            <person name="Dirks R."/>
            <person name="Jansen H."/>
            <person name="Henkel C."/>
            <person name="Chen W.J."/>
            <person name="Zahm M."/>
            <person name="Cabau C."/>
            <person name="Klopp C."/>
            <person name="Thompson A.W."/>
            <person name="Robinson-Rechavi M."/>
            <person name="Braasch I."/>
            <person name="Lecointre G."/>
            <person name="Bobe J."/>
            <person name="Postlethwait J.H."/>
            <person name="Berthelot C."/>
            <person name="Roest Crollius H."/>
            <person name="Guiguen Y."/>
        </authorList>
    </citation>
    <scope>NUCLEOTIDE SEQUENCE</scope>
    <source>
        <strain evidence="1">WJC10195</strain>
    </source>
</reference>
<accession>A0A9Q1EWT8</accession>
<name>A0A9Q1EWT8_SYNKA</name>
<gene>
    <name evidence="1" type="ORF">SKAU_G00279470</name>
</gene>
<dbReference type="OrthoDB" id="8932594at2759"/>
<dbReference type="Proteomes" id="UP001152622">
    <property type="component" value="Chromosome 11"/>
</dbReference>
<organism evidence="1 2">
    <name type="scientific">Synaphobranchus kaupii</name>
    <name type="common">Kaup's arrowtooth eel</name>
    <dbReference type="NCBI Taxonomy" id="118154"/>
    <lineage>
        <taxon>Eukaryota</taxon>
        <taxon>Metazoa</taxon>
        <taxon>Chordata</taxon>
        <taxon>Craniata</taxon>
        <taxon>Vertebrata</taxon>
        <taxon>Euteleostomi</taxon>
        <taxon>Actinopterygii</taxon>
        <taxon>Neopterygii</taxon>
        <taxon>Teleostei</taxon>
        <taxon>Anguilliformes</taxon>
        <taxon>Synaphobranchidae</taxon>
        <taxon>Synaphobranchus</taxon>
    </lineage>
</organism>
<dbReference type="PANTHER" id="PTHR47331:SF7">
    <property type="match status" value="1"/>
</dbReference>
<dbReference type="AlphaFoldDB" id="A0A9Q1EWT8"/>